<dbReference type="PANTHER" id="PTHR39335:SF1">
    <property type="entry name" value="BLL4220 PROTEIN"/>
    <property type="match status" value="1"/>
</dbReference>
<keyword evidence="1" id="KW-0732">Signal</keyword>
<proteinExistence type="predicted"/>
<gene>
    <name evidence="2" type="ORF">PPL_10120</name>
</gene>
<feature type="chain" id="PRO_5003042681" evidence="1">
    <location>
        <begin position="25"/>
        <end position="483"/>
    </location>
</feature>
<dbReference type="Pfam" id="PF03640">
    <property type="entry name" value="Lipoprotein_15"/>
    <property type="match status" value="4"/>
</dbReference>
<organism evidence="2 3">
    <name type="scientific">Heterostelium pallidum (strain ATCC 26659 / Pp 5 / PN500)</name>
    <name type="common">Cellular slime mold</name>
    <name type="synonym">Polysphondylium pallidum</name>
    <dbReference type="NCBI Taxonomy" id="670386"/>
    <lineage>
        <taxon>Eukaryota</taxon>
        <taxon>Amoebozoa</taxon>
        <taxon>Evosea</taxon>
        <taxon>Eumycetozoa</taxon>
        <taxon>Dictyostelia</taxon>
        <taxon>Acytosteliales</taxon>
        <taxon>Acytosteliaceae</taxon>
        <taxon>Heterostelium</taxon>
    </lineage>
</organism>
<dbReference type="PANTHER" id="PTHR39335">
    <property type="entry name" value="BLL4220 PROTEIN"/>
    <property type="match status" value="1"/>
</dbReference>
<comment type="caution">
    <text evidence="2">The sequence shown here is derived from an EMBL/GenBank/DDBJ whole genome shotgun (WGS) entry which is preliminary data.</text>
</comment>
<dbReference type="InterPro" id="IPR005297">
    <property type="entry name" value="Lipoprotein_repeat"/>
</dbReference>
<accession>D3BQD5</accession>
<dbReference type="AlphaFoldDB" id="D3BQD5"/>
<dbReference type="Proteomes" id="UP000001396">
    <property type="component" value="Unassembled WGS sequence"/>
</dbReference>
<name>D3BQD5_HETP5</name>
<sequence length="483" mass="52511">MIISKYLYLFGILFILSTSLLVSGQSSSEPLGTTTGEAQGSSGEAQGSSGELFESYAAPRVIFTQSDSPLGKILTDISRRTVYYFPQEKPFQPSICYDTCAQIWPPVYGVPEVAQGVDLAGTLGYSIRNDGTIQSTYEGYPLYYFVDDKIPGQVKGEGLENTSYVFHEVGLTFRSTNLGIVLVDDSGMTLYYGSRGNFNSDLFTPVLGIPQGANGVVLPGTMGYRRMDNGQLQVMYNGWPLYRYKGDLAPGQTNGNNVYGFFALKQVQVDTRMVNTGNTQVTLLPCGGAQTCSLSNTCDNGTSYTQNGKQLTKYNCVIVNNGPIPVYHMNGTLANFQNLLSINGLATKDGVHFDFYPDRSNSPLLTGYGHPWNYVVSGGKATSILVDARGMTLYTFKNDRPNQASTCTSPQCSSLWPPFLGMPSVVNHQQLNGNLGSQIRLDGQLQATWNGMPLYFYTPDTKPGDAKGDGVGGVWDVVKAMKI</sequence>
<dbReference type="RefSeq" id="XP_020428487.1">
    <property type="nucleotide sequence ID" value="XM_020580902.1"/>
</dbReference>
<dbReference type="GO" id="GO:0043448">
    <property type="term" value="P:alkane catabolic process"/>
    <property type="evidence" value="ECO:0007669"/>
    <property type="project" value="TreeGrafter"/>
</dbReference>
<evidence type="ECO:0000313" key="2">
    <source>
        <dbReference type="EMBL" id="EFA76355.1"/>
    </source>
</evidence>
<reference evidence="2 3" key="1">
    <citation type="journal article" date="2011" name="Genome Res.">
        <title>Phylogeny-wide analysis of social amoeba genomes highlights ancient origins for complex intercellular communication.</title>
        <authorList>
            <person name="Heidel A.J."/>
            <person name="Lawal H.M."/>
            <person name="Felder M."/>
            <person name="Schilde C."/>
            <person name="Helps N.R."/>
            <person name="Tunggal B."/>
            <person name="Rivero F."/>
            <person name="John U."/>
            <person name="Schleicher M."/>
            <person name="Eichinger L."/>
            <person name="Platzer M."/>
            <person name="Noegel A.A."/>
            <person name="Schaap P."/>
            <person name="Gloeckner G."/>
        </authorList>
    </citation>
    <scope>NUCLEOTIDE SEQUENCE [LARGE SCALE GENOMIC DNA]</scope>
    <source>
        <strain evidence="3">ATCC 26659 / Pp 5 / PN500</strain>
    </source>
</reference>
<feature type="signal peptide" evidence="1">
    <location>
        <begin position="1"/>
        <end position="24"/>
    </location>
</feature>
<evidence type="ECO:0000256" key="1">
    <source>
        <dbReference type="SAM" id="SignalP"/>
    </source>
</evidence>
<dbReference type="InParanoid" id="D3BQD5"/>
<dbReference type="GeneID" id="31365591"/>
<evidence type="ECO:0000313" key="3">
    <source>
        <dbReference type="Proteomes" id="UP000001396"/>
    </source>
</evidence>
<protein>
    <submittedName>
        <fullName evidence="2">Uncharacterized protein</fullName>
    </submittedName>
</protein>
<dbReference type="EMBL" id="ADBJ01000047">
    <property type="protein sequence ID" value="EFA76355.1"/>
    <property type="molecule type" value="Genomic_DNA"/>
</dbReference>
<keyword evidence="3" id="KW-1185">Reference proteome</keyword>